<dbReference type="Proteomes" id="UP000249299">
    <property type="component" value="Unassembled WGS sequence"/>
</dbReference>
<reference evidence="1 2" key="1">
    <citation type="submission" date="2017-07" db="EMBL/GenBank/DDBJ databases">
        <title>Draft Genome Sequences of Select Purple Nonsulfur Bacteria.</title>
        <authorList>
            <person name="Lasarre B."/>
            <person name="Mckinlay J.B."/>
        </authorList>
    </citation>
    <scope>NUCLEOTIDE SEQUENCE [LARGE SCALE GENOMIC DNA]</scope>
    <source>
        <strain evidence="1 2">DSM 11290</strain>
    </source>
</reference>
<keyword evidence="2" id="KW-1185">Reference proteome</keyword>
<evidence type="ECO:0000313" key="1">
    <source>
        <dbReference type="EMBL" id="RAI26624.1"/>
    </source>
</evidence>
<sequence>MSWIICSIVEAFDDWCPFISSNVKPQGRSIITGALCSSARAFGVSVTPEYWSKISIAQVRAPEAGLFSGSLRRMLRATSTILISSSRSLLAKVHQPPAKLRPLVMTAMAIA</sequence>
<evidence type="ECO:0000313" key="2">
    <source>
        <dbReference type="Proteomes" id="UP000249299"/>
    </source>
</evidence>
<dbReference type="AlphaFoldDB" id="A0A327JMR0"/>
<protein>
    <submittedName>
        <fullName evidence="1">Uncharacterized protein</fullName>
    </submittedName>
</protein>
<organism evidence="1 2">
    <name type="scientific">Rhodobium orientis</name>
    <dbReference type="NCBI Taxonomy" id="34017"/>
    <lineage>
        <taxon>Bacteria</taxon>
        <taxon>Pseudomonadati</taxon>
        <taxon>Pseudomonadota</taxon>
        <taxon>Alphaproteobacteria</taxon>
        <taxon>Hyphomicrobiales</taxon>
        <taxon>Rhodobiaceae</taxon>
        <taxon>Rhodobium</taxon>
    </lineage>
</organism>
<gene>
    <name evidence="1" type="ORF">CH339_13570</name>
</gene>
<proteinExistence type="predicted"/>
<comment type="caution">
    <text evidence="1">The sequence shown here is derived from an EMBL/GenBank/DDBJ whole genome shotgun (WGS) entry which is preliminary data.</text>
</comment>
<dbReference type="EMBL" id="NPEV01000028">
    <property type="protein sequence ID" value="RAI26624.1"/>
    <property type="molecule type" value="Genomic_DNA"/>
</dbReference>
<name>A0A327JMR0_9HYPH</name>
<accession>A0A327JMR0</accession>